<dbReference type="Proteomes" id="UP000092600">
    <property type="component" value="Unassembled WGS sequence"/>
</dbReference>
<evidence type="ECO:0000256" key="2">
    <source>
        <dbReference type="ARBA" id="ARBA00012483"/>
    </source>
</evidence>
<dbReference type="FunFam" id="3.30.40.10:FF:000022">
    <property type="entry name" value="E3 ubiquitin-protein ligase RING1-like"/>
    <property type="match status" value="1"/>
</dbReference>
<dbReference type="InterPro" id="IPR013083">
    <property type="entry name" value="Znf_RING/FYVE/PHD"/>
</dbReference>
<feature type="region of interest" description="Disordered" evidence="9">
    <location>
        <begin position="222"/>
        <end position="249"/>
    </location>
</feature>
<dbReference type="EMBL" id="LSRQ01005643">
    <property type="protein sequence ID" value="OAY67160.1"/>
    <property type="molecule type" value="Genomic_DNA"/>
</dbReference>
<feature type="region of interest" description="Disordered" evidence="9">
    <location>
        <begin position="55"/>
        <end position="121"/>
    </location>
</feature>
<evidence type="ECO:0000259" key="11">
    <source>
        <dbReference type="PROSITE" id="PS50089"/>
    </source>
</evidence>
<evidence type="ECO:0000256" key="10">
    <source>
        <dbReference type="SAM" id="Phobius"/>
    </source>
</evidence>
<evidence type="ECO:0000256" key="7">
    <source>
        <dbReference type="ARBA" id="ARBA00022833"/>
    </source>
</evidence>
<dbReference type="PANTHER" id="PTHR15710:SF18">
    <property type="entry name" value="RING-TYPE E3 UBIQUITIN TRANSFERASE"/>
    <property type="match status" value="1"/>
</dbReference>
<dbReference type="GO" id="GO:0061630">
    <property type="term" value="F:ubiquitin protein ligase activity"/>
    <property type="evidence" value="ECO:0007669"/>
    <property type="project" value="UniProtKB-EC"/>
</dbReference>
<dbReference type="SMART" id="SM00184">
    <property type="entry name" value="RING"/>
    <property type="match status" value="1"/>
</dbReference>
<feature type="compositionally biased region" description="Pro residues" evidence="9">
    <location>
        <begin position="86"/>
        <end position="96"/>
    </location>
</feature>
<dbReference type="Pfam" id="PF13639">
    <property type="entry name" value="zf-RING_2"/>
    <property type="match status" value="1"/>
</dbReference>
<keyword evidence="7" id="KW-0862">Zinc</keyword>
<evidence type="ECO:0000256" key="9">
    <source>
        <dbReference type="SAM" id="MobiDB-lite"/>
    </source>
</evidence>
<dbReference type="InterPro" id="IPR039525">
    <property type="entry name" value="RNF126-like_zinc-ribbon"/>
</dbReference>
<keyword evidence="3" id="KW-0808">Transferase</keyword>
<feature type="domain" description="RING-type" evidence="11">
    <location>
        <begin position="174"/>
        <end position="215"/>
    </location>
</feature>
<dbReference type="InterPro" id="IPR001841">
    <property type="entry name" value="Znf_RING"/>
</dbReference>
<name>A0A199URB0_ANACO</name>
<sequence>MSFNGADRRRTCRLYWCYECRRALRIISFPSSDVFCPRCYGRFLHEIDHFPPFPRPSASSPRPHFHSDDLPSGGGRWVIFGNPSDRSPPSPPPPPRQRLFLSPPVPTSPVMRRSDDIPPAVDPADYFTGPNLNTLIDELTQNDRPGPPPAESAAIAALPSVLIAEAHLRDGSQCPVCKEEFELGEEAREMPCNHVYHSDCIVPWLRLHNSCPVCRFQLPGGGSNSDRPRGARSDVDSNESRSSGSGRERRWPAGRWNPLGLLWPFWDAWPRWDDERGRRDEAEDDLYGGPGGNGLTIFSSFVLVSMCFFFFSFLL</sequence>
<feature type="compositionally biased region" description="Basic and acidic residues" evidence="9">
    <location>
        <begin position="226"/>
        <end position="239"/>
    </location>
</feature>
<evidence type="ECO:0000313" key="13">
    <source>
        <dbReference type="Proteomes" id="UP000092600"/>
    </source>
</evidence>
<proteinExistence type="predicted"/>
<feature type="transmembrane region" description="Helical" evidence="10">
    <location>
        <begin position="295"/>
        <end position="314"/>
    </location>
</feature>
<evidence type="ECO:0000256" key="5">
    <source>
        <dbReference type="ARBA" id="ARBA00022771"/>
    </source>
</evidence>
<comment type="caution">
    <text evidence="12">The sequence shown here is derived from an EMBL/GenBank/DDBJ whole genome shotgun (WGS) entry which is preliminary data.</text>
</comment>
<evidence type="ECO:0000256" key="4">
    <source>
        <dbReference type="ARBA" id="ARBA00022723"/>
    </source>
</evidence>
<dbReference type="GO" id="GO:0016567">
    <property type="term" value="P:protein ubiquitination"/>
    <property type="evidence" value="ECO:0007669"/>
    <property type="project" value="TreeGrafter"/>
</dbReference>
<gene>
    <name evidence="12" type="ORF">ACMD2_13999</name>
</gene>
<evidence type="ECO:0000256" key="3">
    <source>
        <dbReference type="ARBA" id="ARBA00022679"/>
    </source>
</evidence>
<dbReference type="GO" id="GO:0008270">
    <property type="term" value="F:zinc ion binding"/>
    <property type="evidence" value="ECO:0007669"/>
    <property type="project" value="UniProtKB-KW"/>
</dbReference>
<dbReference type="GO" id="GO:0005737">
    <property type="term" value="C:cytoplasm"/>
    <property type="evidence" value="ECO:0007669"/>
    <property type="project" value="TreeGrafter"/>
</dbReference>
<dbReference type="AlphaFoldDB" id="A0A199URB0"/>
<evidence type="ECO:0000256" key="8">
    <source>
        <dbReference type="PROSITE-ProRule" id="PRU00175"/>
    </source>
</evidence>
<keyword evidence="5 8" id="KW-0863">Zinc-finger</keyword>
<keyword evidence="4" id="KW-0479">Metal-binding</keyword>
<dbReference type="Pfam" id="PF14369">
    <property type="entry name" value="Zn_ribbon_19"/>
    <property type="match status" value="1"/>
</dbReference>
<keyword evidence="10" id="KW-0812">Transmembrane</keyword>
<keyword evidence="10" id="KW-0472">Membrane</keyword>
<comment type="catalytic activity">
    <reaction evidence="1">
        <text>S-ubiquitinyl-[E2 ubiquitin-conjugating enzyme]-L-cysteine + [acceptor protein]-L-lysine = [E2 ubiquitin-conjugating enzyme]-L-cysteine + N(6)-ubiquitinyl-[acceptor protein]-L-lysine.</text>
        <dbReference type="EC" id="2.3.2.27"/>
    </reaction>
</comment>
<reference evidence="12 13" key="1">
    <citation type="journal article" date="2016" name="DNA Res.">
        <title>The draft genome of MD-2 pineapple using hybrid error correction of long reads.</title>
        <authorList>
            <person name="Redwan R.M."/>
            <person name="Saidin A."/>
            <person name="Kumar S.V."/>
        </authorList>
    </citation>
    <scope>NUCLEOTIDE SEQUENCE [LARGE SCALE GENOMIC DNA]</scope>
    <source>
        <strain evidence="13">cv. MD2</strain>
        <tissue evidence="12">Leaf</tissue>
    </source>
</reference>
<accession>A0A199URB0</accession>
<organism evidence="12 13">
    <name type="scientific">Ananas comosus</name>
    <name type="common">Pineapple</name>
    <name type="synonym">Ananas ananas</name>
    <dbReference type="NCBI Taxonomy" id="4615"/>
    <lineage>
        <taxon>Eukaryota</taxon>
        <taxon>Viridiplantae</taxon>
        <taxon>Streptophyta</taxon>
        <taxon>Embryophyta</taxon>
        <taxon>Tracheophyta</taxon>
        <taxon>Spermatophyta</taxon>
        <taxon>Magnoliopsida</taxon>
        <taxon>Liliopsida</taxon>
        <taxon>Poales</taxon>
        <taxon>Bromeliaceae</taxon>
        <taxon>Bromelioideae</taxon>
        <taxon>Ananas</taxon>
    </lineage>
</organism>
<keyword evidence="6" id="KW-0833">Ubl conjugation pathway</keyword>
<dbReference type="PROSITE" id="PS50089">
    <property type="entry name" value="ZF_RING_2"/>
    <property type="match status" value="1"/>
</dbReference>
<evidence type="ECO:0000256" key="6">
    <source>
        <dbReference type="ARBA" id="ARBA00022786"/>
    </source>
</evidence>
<protein>
    <recommendedName>
        <fullName evidence="2">RING-type E3 ubiquitin transferase</fullName>
        <ecNumber evidence="2">2.3.2.27</ecNumber>
    </recommendedName>
</protein>
<evidence type="ECO:0000256" key="1">
    <source>
        <dbReference type="ARBA" id="ARBA00000900"/>
    </source>
</evidence>
<dbReference type="Gene3D" id="3.30.40.10">
    <property type="entry name" value="Zinc/RING finger domain, C3HC4 (zinc finger)"/>
    <property type="match status" value="1"/>
</dbReference>
<evidence type="ECO:0000313" key="12">
    <source>
        <dbReference type="EMBL" id="OAY67160.1"/>
    </source>
</evidence>
<dbReference type="CDD" id="cd16667">
    <property type="entry name" value="RING-H2_RNF126-like"/>
    <property type="match status" value="1"/>
</dbReference>
<keyword evidence="10" id="KW-1133">Transmembrane helix</keyword>
<dbReference type="SUPFAM" id="SSF57850">
    <property type="entry name" value="RING/U-box"/>
    <property type="match status" value="1"/>
</dbReference>
<dbReference type="PANTHER" id="PTHR15710">
    <property type="entry name" value="E3 UBIQUITIN-PROTEIN LIGASE PRAJA"/>
    <property type="match status" value="1"/>
</dbReference>
<dbReference type="EC" id="2.3.2.27" evidence="2"/>